<dbReference type="AlphaFoldDB" id="A0AAD2JIX6"/>
<keyword evidence="2" id="KW-1185">Reference proteome</keyword>
<organism evidence="1 2">
    <name type="scientific">Cylindrotheca closterium</name>
    <dbReference type="NCBI Taxonomy" id="2856"/>
    <lineage>
        <taxon>Eukaryota</taxon>
        <taxon>Sar</taxon>
        <taxon>Stramenopiles</taxon>
        <taxon>Ochrophyta</taxon>
        <taxon>Bacillariophyta</taxon>
        <taxon>Bacillariophyceae</taxon>
        <taxon>Bacillariophycidae</taxon>
        <taxon>Bacillariales</taxon>
        <taxon>Bacillariaceae</taxon>
        <taxon>Cylindrotheca</taxon>
    </lineage>
</organism>
<dbReference type="Proteomes" id="UP001295423">
    <property type="component" value="Unassembled WGS sequence"/>
</dbReference>
<dbReference type="EMBL" id="CAKOGP040001836">
    <property type="protein sequence ID" value="CAJ1953628.1"/>
    <property type="molecule type" value="Genomic_DNA"/>
</dbReference>
<gene>
    <name evidence="1" type="ORF">CYCCA115_LOCUS14231</name>
</gene>
<dbReference type="InterPro" id="IPR006886">
    <property type="entry name" value="RNA_pol_III_Rpc5"/>
</dbReference>
<accession>A0AAD2JIX6</accession>
<proteinExistence type="predicted"/>
<protein>
    <submittedName>
        <fullName evidence="1">Uncharacterized protein</fullName>
    </submittedName>
</protein>
<dbReference type="GO" id="GO:0042797">
    <property type="term" value="P:tRNA transcription by RNA polymerase III"/>
    <property type="evidence" value="ECO:0007669"/>
    <property type="project" value="TreeGrafter"/>
</dbReference>
<dbReference type="Pfam" id="PF04801">
    <property type="entry name" value="RPC5"/>
    <property type="match status" value="1"/>
</dbReference>
<dbReference type="GO" id="GO:0005666">
    <property type="term" value="C:RNA polymerase III complex"/>
    <property type="evidence" value="ECO:0007669"/>
    <property type="project" value="TreeGrafter"/>
</dbReference>
<name>A0AAD2JIX6_9STRA</name>
<reference evidence="1" key="1">
    <citation type="submission" date="2023-08" db="EMBL/GenBank/DDBJ databases">
        <authorList>
            <person name="Audoor S."/>
            <person name="Bilcke G."/>
        </authorList>
    </citation>
    <scope>NUCLEOTIDE SEQUENCE</scope>
</reference>
<dbReference type="PANTHER" id="PTHR12069:SF0">
    <property type="entry name" value="DNA-DIRECTED RNA POLYMERASE III SUBUNIT RPC5"/>
    <property type="match status" value="1"/>
</dbReference>
<evidence type="ECO:0000313" key="2">
    <source>
        <dbReference type="Proteomes" id="UP001295423"/>
    </source>
</evidence>
<comment type="caution">
    <text evidence="1">The sequence shown here is derived from an EMBL/GenBank/DDBJ whole genome shotgun (WGS) entry which is preliminary data.</text>
</comment>
<dbReference type="PANTHER" id="PTHR12069">
    <property type="entry name" value="DNA-DIRECTED RNA POLYMERASES III 80 KDA POLYPEPTIDE RNA POLYMERASE III SUBUNIT 5"/>
    <property type="match status" value="1"/>
</dbReference>
<evidence type="ECO:0000313" key="1">
    <source>
        <dbReference type="EMBL" id="CAJ1953628.1"/>
    </source>
</evidence>
<sequence>MAATIKSEQEGSFLVEDSFSANIDLPIEAFQNEEDEIVQEFDVFLSPELANQMHLMQFPLQQAAFSSPDAARIKPQHCMMEVDYSTPENVGEHGGYQIATRSFVSHTIPVGTHMALGKMVNKPGFEGLHLVPLSRITQLRPTFKHVDEATISATATTEEDALNAEAELSSLGRKPLSFQKKESERAAMIRKSTYAYKRMSEESELWQNLNVHDCESMEAKSTMDKVTEGTSQHNLMTLTNPSSAAGPLNDEYIRTLNYLPGRNNEQENDGEVDAAAVVTKLVDLMQEGWPIPYKILKSQFSSSISENMLIEALASCAFLVRGNFVLQSKLLSFSQSIAHARTFVLFLFQTIEVVHRLRLEQVYEDDDEVTSEIILMLLKQVGRSTPEGWKLRVEDDPSFGINHPTAVVVHLSFWTSQLRRFQPLLDLYRQDAT</sequence>